<keyword evidence="1" id="KW-0597">Phosphoprotein</keyword>
<evidence type="ECO:0000256" key="1">
    <source>
        <dbReference type="PROSITE-ProRule" id="PRU00169"/>
    </source>
</evidence>
<dbReference type="GO" id="GO:0000160">
    <property type="term" value="P:phosphorelay signal transduction system"/>
    <property type="evidence" value="ECO:0007669"/>
    <property type="project" value="InterPro"/>
</dbReference>
<reference evidence="3 4" key="1">
    <citation type="submission" date="2018-07" db="EMBL/GenBank/DDBJ databases">
        <title>Leeuwenhoekiella genomics.</title>
        <authorList>
            <person name="Tahon G."/>
            <person name="Willems A."/>
        </authorList>
    </citation>
    <scope>NUCLEOTIDE SEQUENCE [LARGE SCALE GENOMIC DNA]</scope>
    <source>
        <strain evidence="3 4">R-50232</strain>
    </source>
</reference>
<dbReference type="InterPro" id="IPR052893">
    <property type="entry name" value="TCS_response_regulator"/>
</dbReference>
<dbReference type="PANTHER" id="PTHR44520">
    <property type="entry name" value="RESPONSE REGULATOR RCP1-RELATED"/>
    <property type="match status" value="1"/>
</dbReference>
<keyword evidence="4" id="KW-1185">Reference proteome</keyword>
<evidence type="ECO:0000259" key="2">
    <source>
        <dbReference type="PROSITE" id="PS50110"/>
    </source>
</evidence>
<dbReference type="PROSITE" id="PS50110">
    <property type="entry name" value="RESPONSE_REGULATORY"/>
    <property type="match status" value="1"/>
</dbReference>
<dbReference type="Pfam" id="PF00072">
    <property type="entry name" value="Response_reg"/>
    <property type="match status" value="1"/>
</dbReference>
<comment type="caution">
    <text evidence="3">The sequence shown here is derived from an EMBL/GenBank/DDBJ whole genome shotgun (WGS) entry which is preliminary data.</text>
</comment>
<dbReference type="SUPFAM" id="SSF52172">
    <property type="entry name" value="CheY-like"/>
    <property type="match status" value="1"/>
</dbReference>
<dbReference type="AlphaFoldDB" id="A0A4Q0NRP2"/>
<organism evidence="3 4">
    <name type="scientific">Leeuwenhoekiella aestuarii</name>
    <dbReference type="NCBI Taxonomy" id="2249426"/>
    <lineage>
        <taxon>Bacteria</taxon>
        <taxon>Pseudomonadati</taxon>
        <taxon>Bacteroidota</taxon>
        <taxon>Flavobacteriia</taxon>
        <taxon>Flavobacteriales</taxon>
        <taxon>Flavobacteriaceae</taxon>
        <taxon>Leeuwenhoekiella</taxon>
    </lineage>
</organism>
<protein>
    <submittedName>
        <fullName evidence="3">Response regulator receiver domain-containing protein</fullName>
    </submittedName>
</protein>
<dbReference type="InterPro" id="IPR011006">
    <property type="entry name" value="CheY-like_superfamily"/>
</dbReference>
<dbReference type="OrthoDB" id="673128at2"/>
<dbReference type="Gene3D" id="3.40.50.2300">
    <property type="match status" value="1"/>
</dbReference>
<feature type="modified residue" description="4-aspartylphosphate" evidence="1">
    <location>
        <position position="63"/>
    </location>
</feature>
<dbReference type="RefSeq" id="WP_128762074.1">
    <property type="nucleotide sequence ID" value="NZ_QOVI01000005.1"/>
</dbReference>
<accession>A0A4Q0NRP2</accession>
<sequence length="140" mass="16329">MNNLKNIFIIDDSSIYHFMMLHKLKLLGFDEEVKAFLDGEEALDFLNQNLDDTHLLPDLIFLDINMPVMSGFDFLEEFAEIKPKIDKEITIYVVSSSVDDVDIERAKNNEHVHSYIIKPFQMEDLKSILKEFQQENQAST</sequence>
<dbReference type="Proteomes" id="UP000289821">
    <property type="component" value="Unassembled WGS sequence"/>
</dbReference>
<evidence type="ECO:0000313" key="4">
    <source>
        <dbReference type="Proteomes" id="UP000289821"/>
    </source>
</evidence>
<dbReference type="SMART" id="SM00448">
    <property type="entry name" value="REC"/>
    <property type="match status" value="1"/>
</dbReference>
<proteinExistence type="predicted"/>
<name>A0A4Q0NRP2_9FLAO</name>
<dbReference type="PANTHER" id="PTHR44520:SF2">
    <property type="entry name" value="RESPONSE REGULATOR RCP1"/>
    <property type="match status" value="1"/>
</dbReference>
<evidence type="ECO:0000313" key="3">
    <source>
        <dbReference type="EMBL" id="RXG13306.1"/>
    </source>
</evidence>
<dbReference type="InterPro" id="IPR001789">
    <property type="entry name" value="Sig_transdc_resp-reg_receiver"/>
</dbReference>
<feature type="domain" description="Response regulatory" evidence="2">
    <location>
        <begin position="6"/>
        <end position="133"/>
    </location>
</feature>
<gene>
    <name evidence="3" type="ORF">DSM04_105284</name>
</gene>
<dbReference type="EMBL" id="QOVI01000005">
    <property type="protein sequence ID" value="RXG13306.1"/>
    <property type="molecule type" value="Genomic_DNA"/>
</dbReference>